<dbReference type="EMBL" id="JAINVZ010000002">
    <property type="protein sequence ID" value="MBY8884014.1"/>
    <property type="molecule type" value="Genomic_DNA"/>
</dbReference>
<reference evidence="1 2" key="1">
    <citation type="submission" date="2021-08" db="EMBL/GenBank/DDBJ databases">
        <title>Streptomyces sp. PTM05 isolated from lichen.</title>
        <authorList>
            <person name="Somphong A."/>
            <person name="Phongsopitanun W."/>
            <person name="Tanasupawat S."/>
        </authorList>
    </citation>
    <scope>NUCLEOTIDE SEQUENCE [LARGE SCALE GENOMIC DNA]</scope>
    <source>
        <strain evidence="1 2">Ptm05</strain>
    </source>
</reference>
<accession>A0ABS7QMU9</accession>
<gene>
    <name evidence="1" type="ORF">K7472_04045</name>
</gene>
<name>A0ABS7QMU9_9ACTN</name>
<evidence type="ECO:0000313" key="2">
    <source>
        <dbReference type="Proteomes" id="UP001198565"/>
    </source>
</evidence>
<organism evidence="1 2">
    <name type="scientific">Streptantibioticus parmotrematis</name>
    <dbReference type="NCBI Taxonomy" id="2873249"/>
    <lineage>
        <taxon>Bacteria</taxon>
        <taxon>Bacillati</taxon>
        <taxon>Actinomycetota</taxon>
        <taxon>Actinomycetes</taxon>
        <taxon>Kitasatosporales</taxon>
        <taxon>Streptomycetaceae</taxon>
        <taxon>Streptantibioticus</taxon>
    </lineage>
</organism>
<sequence>MELLDAQIALFKLYMNPGYRIAHRISPHECAESFGLGPEGQEFLAAVPPREIESFADSLTAKNKNLLARGMPTAYRWLKANNPRIIGEYVDAHLPSPSRPREAYVSDFVGYLSECGLFYDGLPRSVPEVARFEWLLATANSAASTAVRAAVPESEPACDPTSGAVFWRSEGTHVASFAVDVVGIVVRKSDMTDTGSPTHLIVSVRRGARTPRILRVTRGAAWVADRLSRPARVAELLDADGADDAGIRKDTIGPILEKLMESGVIAHVCGACAE</sequence>
<comment type="caution">
    <text evidence="1">The sequence shown here is derived from an EMBL/GenBank/DDBJ whole genome shotgun (WGS) entry which is preliminary data.</text>
</comment>
<dbReference type="Proteomes" id="UP001198565">
    <property type="component" value="Unassembled WGS sequence"/>
</dbReference>
<proteinExistence type="predicted"/>
<protein>
    <submittedName>
        <fullName evidence="1">Uncharacterized protein</fullName>
    </submittedName>
</protein>
<dbReference type="RefSeq" id="WP_222973905.1">
    <property type="nucleotide sequence ID" value="NZ_JAINVZ010000002.1"/>
</dbReference>
<keyword evidence="2" id="KW-1185">Reference proteome</keyword>
<evidence type="ECO:0000313" key="1">
    <source>
        <dbReference type="EMBL" id="MBY8884014.1"/>
    </source>
</evidence>